<protein>
    <submittedName>
        <fullName evidence="1">Macro domain Poa1p family containing protein</fullName>
    </submittedName>
</protein>
<dbReference type="EMBL" id="PQ072212">
    <property type="protein sequence ID" value="XDG19180.1"/>
    <property type="molecule type" value="Genomic_DNA"/>
</dbReference>
<reference evidence="1" key="1">
    <citation type="submission" date="2024-07" db="EMBL/GenBank/DDBJ databases">
        <authorList>
            <person name="Grose E."/>
            <person name="Duffy M.E."/>
            <person name="Ewool L.M."/>
            <person name="Grose J.H."/>
        </authorList>
    </citation>
    <scope>NUCLEOTIDE SEQUENCE</scope>
</reference>
<organism evidence="1">
    <name type="scientific">Erwinia phage Fifi051</name>
    <dbReference type="NCBI Taxonomy" id="3238787"/>
    <lineage>
        <taxon>Viruses</taxon>
        <taxon>Duplodnaviria</taxon>
        <taxon>Heunggongvirae</taxon>
        <taxon>Uroviricota</taxon>
        <taxon>Caudoviricetes</taxon>
    </lineage>
</organism>
<sequence>MTKRVFVFGSNEAGVHGAGAAKFAYEKRGARYGFSYGHMGDSFAIPTKDAQLKTLSIAHINDYVKGFLAFAKGHKRLTFQVTCVGCGLAGLKHADIAPMFNGAPSNCLFDEEWKPFLGDTVEYWGTYGN</sequence>
<proteinExistence type="predicted"/>
<accession>A0AB39ACQ2</accession>
<evidence type="ECO:0000313" key="1">
    <source>
        <dbReference type="EMBL" id="XDG19180.1"/>
    </source>
</evidence>
<name>A0AB39ACQ2_9CAUD</name>